<dbReference type="Gene3D" id="3.40.190.10">
    <property type="entry name" value="Periplasmic binding protein-like II"/>
    <property type="match status" value="2"/>
</dbReference>
<dbReference type="PANTHER" id="PTHR35936:SF34">
    <property type="entry name" value="ABC TRANSPORTER EXTRACELLULAR-BINDING PROTEIN YCKB-RELATED"/>
    <property type="match status" value="1"/>
</dbReference>
<dbReference type="CDD" id="cd00996">
    <property type="entry name" value="PBP2_AatB_like"/>
    <property type="match status" value="1"/>
</dbReference>
<dbReference type="EMBL" id="CP014873">
    <property type="protein sequence ID" value="ANK63154.1"/>
    <property type="molecule type" value="Genomic_DNA"/>
</dbReference>
<dbReference type="PROSITE" id="PS51257">
    <property type="entry name" value="PROKAR_LIPOPROTEIN"/>
    <property type="match status" value="1"/>
</dbReference>
<accession>A0A192H2W4</accession>
<dbReference type="STRING" id="375175.AYR53_10495"/>
<dbReference type="AlphaFoldDB" id="A0A192H2W4"/>
<dbReference type="Pfam" id="PF00497">
    <property type="entry name" value="SBP_bac_3"/>
    <property type="match status" value="1"/>
</dbReference>
<name>A0A192H2W4_9LACO</name>
<dbReference type="GeneID" id="42982687"/>
<protein>
    <submittedName>
        <fullName evidence="2">Amino acid ABC transporter substrate-binding protein</fullName>
    </submittedName>
</protein>
<evidence type="ECO:0000313" key="2">
    <source>
        <dbReference type="EMBL" id="ANK63154.1"/>
    </source>
</evidence>
<keyword evidence="1" id="KW-0732">Signal</keyword>
<dbReference type="InterPro" id="IPR001638">
    <property type="entry name" value="Solute-binding_3/MltF_N"/>
</dbReference>
<reference evidence="2 3" key="1">
    <citation type="submission" date="2016-03" db="EMBL/GenBank/DDBJ databases">
        <title>Pediococcus and Lactobacillus from brewery environment - whole genome sequencing and assembly.</title>
        <authorList>
            <person name="Behr J."/>
            <person name="Geissler A.J."/>
            <person name="Vogel R.F."/>
        </authorList>
    </citation>
    <scope>NUCLEOTIDE SEQUENCE [LARGE SCALE GENOMIC DNA]</scope>
    <source>
        <strain evidence="2 3">TMW 1.1989</strain>
    </source>
</reference>
<dbReference type="SUPFAM" id="SSF53850">
    <property type="entry name" value="Periplasmic binding protein-like II"/>
    <property type="match status" value="1"/>
</dbReference>
<sequence>MRKRVSLIILSLLMLFSLAGLSGCSQKKMTSDSWSTIKQNKRVVVGLDDSFVPMGFRAKDGQLKGFDIDLARAVFKRYGIKVDFQTIDWSMNATELRNHTIDLIWNGYTVTPERKRVVRFSDDYLQNKQILVTLKKNNINSFQQMQGKELGVQTGSSGYSSLESNPKLLKQYIHKQTPVLYDTFNEAFIDLNAGRIQGMLIDRVYANYYIAHQANRKDYQVTQGNFAPENFAVGMRKSDKTMQKRINASLRALYKDGTIAKISRKWFGEDDTINPANYGN</sequence>
<evidence type="ECO:0000256" key="1">
    <source>
        <dbReference type="ARBA" id="ARBA00022729"/>
    </source>
</evidence>
<gene>
    <name evidence="2" type="ORF">AYR53_10495</name>
</gene>
<dbReference type="OrthoDB" id="9775197at2"/>
<dbReference type="PANTHER" id="PTHR35936">
    <property type="entry name" value="MEMBRANE-BOUND LYTIC MUREIN TRANSGLYCOSYLASE F"/>
    <property type="match status" value="1"/>
</dbReference>
<dbReference type="RefSeq" id="WP_068224872.1">
    <property type="nucleotide sequence ID" value="NZ_CP014623.1"/>
</dbReference>
<keyword evidence="3" id="KW-1185">Reference proteome</keyword>
<evidence type="ECO:0000313" key="3">
    <source>
        <dbReference type="Proteomes" id="UP000078582"/>
    </source>
</evidence>
<dbReference type="SMART" id="SM00062">
    <property type="entry name" value="PBPb"/>
    <property type="match status" value="1"/>
</dbReference>
<dbReference type="Proteomes" id="UP000078582">
    <property type="component" value="Chromosome"/>
</dbReference>
<proteinExistence type="predicted"/>
<organism evidence="2 3">
    <name type="scientific">Loigolactobacillus backii</name>
    <dbReference type="NCBI Taxonomy" id="375175"/>
    <lineage>
        <taxon>Bacteria</taxon>
        <taxon>Bacillati</taxon>
        <taxon>Bacillota</taxon>
        <taxon>Bacilli</taxon>
        <taxon>Lactobacillales</taxon>
        <taxon>Lactobacillaceae</taxon>
        <taxon>Loigolactobacillus</taxon>
    </lineage>
</organism>
<dbReference type="KEGG" id="lbt:AYR52_05470"/>